<sequence length="68" mass="7791">MAGVSVRAATAEMDRAFSHPLPGFRFHPTDQELVSFYLRRKVLRHGGCFIPEVDLYKLQPHHLPGIYI</sequence>
<protein>
    <recommendedName>
        <fullName evidence="5">NAC domain-containing protein</fullName>
    </recommendedName>
</protein>
<keyword evidence="7" id="KW-1185">Reference proteome</keyword>
<dbReference type="Gene3D" id="2.170.150.80">
    <property type="entry name" value="NAC domain"/>
    <property type="match status" value="1"/>
</dbReference>
<evidence type="ECO:0000256" key="2">
    <source>
        <dbReference type="ARBA" id="ARBA00023125"/>
    </source>
</evidence>
<accession>A0A9R1RVH0</accession>
<name>A0A9R1RVH0_TRITD</name>
<dbReference type="SUPFAM" id="SSF101941">
    <property type="entry name" value="NAC domain"/>
    <property type="match status" value="1"/>
</dbReference>
<evidence type="ECO:0000256" key="4">
    <source>
        <dbReference type="ARBA" id="ARBA00023242"/>
    </source>
</evidence>
<gene>
    <name evidence="6" type="ORF">TRITD_2Bv1G266190</name>
</gene>
<dbReference type="PROSITE" id="PS51005">
    <property type="entry name" value="NAC"/>
    <property type="match status" value="1"/>
</dbReference>
<dbReference type="Pfam" id="PF02365">
    <property type="entry name" value="NAM"/>
    <property type="match status" value="1"/>
</dbReference>
<dbReference type="InterPro" id="IPR036093">
    <property type="entry name" value="NAC_dom_sf"/>
</dbReference>
<keyword evidence="2" id="KW-0238">DNA-binding</keyword>
<dbReference type="Proteomes" id="UP000324705">
    <property type="component" value="Chromosome 2B"/>
</dbReference>
<proteinExistence type="predicted"/>
<dbReference type="Gramene" id="TRITD2Bv1G266190.1">
    <property type="protein sequence ID" value="TRITD2Bv1G266190.1"/>
    <property type="gene ID" value="TRITD2Bv1G266190"/>
</dbReference>
<organism evidence="6 7">
    <name type="scientific">Triticum turgidum subsp. durum</name>
    <name type="common">Durum wheat</name>
    <name type="synonym">Triticum durum</name>
    <dbReference type="NCBI Taxonomy" id="4567"/>
    <lineage>
        <taxon>Eukaryota</taxon>
        <taxon>Viridiplantae</taxon>
        <taxon>Streptophyta</taxon>
        <taxon>Embryophyta</taxon>
        <taxon>Tracheophyta</taxon>
        <taxon>Spermatophyta</taxon>
        <taxon>Magnoliopsida</taxon>
        <taxon>Liliopsida</taxon>
        <taxon>Poales</taxon>
        <taxon>Poaceae</taxon>
        <taxon>BOP clade</taxon>
        <taxon>Pooideae</taxon>
        <taxon>Triticodae</taxon>
        <taxon>Triticeae</taxon>
        <taxon>Triticinae</taxon>
        <taxon>Triticum</taxon>
    </lineage>
</organism>
<evidence type="ECO:0000259" key="5">
    <source>
        <dbReference type="PROSITE" id="PS51005"/>
    </source>
</evidence>
<reference evidence="6 7" key="1">
    <citation type="submission" date="2017-09" db="EMBL/GenBank/DDBJ databases">
        <authorList>
            <consortium name="International Durum Wheat Genome Sequencing Consortium (IDWGSC)"/>
            <person name="Milanesi L."/>
        </authorList>
    </citation>
    <scope>NUCLEOTIDE SEQUENCE [LARGE SCALE GENOMIC DNA]</scope>
    <source>
        <strain evidence="7">cv. Svevo</strain>
    </source>
</reference>
<dbReference type="AlphaFoldDB" id="A0A9R1RVH0"/>
<evidence type="ECO:0000256" key="3">
    <source>
        <dbReference type="ARBA" id="ARBA00023163"/>
    </source>
</evidence>
<evidence type="ECO:0000313" key="7">
    <source>
        <dbReference type="Proteomes" id="UP000324705"/>
    </source>
</evidence>
<evidence type="ECO:0000313" key="6">
    <source>
        <dbReference type="EMBL" id="VAH55100.1"/>
    </source>
</evidence>
<keyword evidence="3" id="KW-0804">Transcription</keyword>
<evidence type="ECO:0000256" key="1">
    <source>
        <dbReference type="ARBA" id="ARBA00023015"/>
    </source>
</evidence>
<feature type="domain" description="NAC" evidence="5">
    <location>
        <begin position="20"/>
        <end position="68"/>
    </location>
</feature>
<keyword evidence="1" id="KW-0805">Transcription regulation</keyword>
<keyword evidence="4" id="KW-0539">Nucleus</keyword>
<dbReference type="GO" id="GO:0003677">
    <property type="term" value="F:DNA binding"/>
    <property type="evidence" value="ECO:0007669"/>
    <property type="project" value="UniProtKB-KW"/>
</dbReference>
<dbReference type="PANTHER" id="PTHR31744">
    <property type="entry name" value="PROTEIN CUP-SHAPED COTYLEDON 2-RELATED"/>
    <property type="match status" value="1"/>
</dbReference>
<dbReference type="InterPro" id="IPR003441">
    <property type="entry name" value="NAC-dom"/>
</dbReference>
<dbReference type="EMBL" id="LT934114">
    <property type="protein sequence ID" value="VAH55100.1"/>
    <property type="molecule type" value="Genomic_DNA"/>
</dbReference>
<dbReference type="GO" id="GO:0006355">
    <property type="term" value="P:regulation of DNA-templated transcription"/>
    <property type="evidence" value="ECO:0007669"/>
    <property type="project" value="InterPro"/>
</dbReference>